<reference evidence="2 3" key="1">
    <citation type="journal article" date="2016" name="Nat. Commun.">
        <title>Thousands of microbial genomes shed light on interconnected biogeochemical processes in an aquifer system.</title>
        <authorList>
            <person name="Anantharaman K."/>
            <person name="Brown C.T."/>
            <person name="Hug L.A."/>
            <person name="Sharon I."/>
            <person name="Castelle C.J."/>
            <person name="Probst A.J."/>
            <person name="Thomas B.C."/>
            <person name="Singh A."/>
            <person name="Wilkins M.J."/>
            <person name="Karaoz U."/>
            <person name="Brodie E.L."/>
            <person name="Williams K.H."/>
            <person name="Hubbard S.S."/>
            <person name="Banfield J.F."/>
        </authorList>
    </citation>
    <scope>NUCLEOTIDE SEQUENCE [LARGE SCALE GENOMIC DNA]</scope>
</reference>
<protein>
    <submittedName>
        <fullName evidence="2">Uncharacterized protein</fullName>
    </submittedName>
</protein>
<keyword evidence="1" id="KW-0472">Membrane</keyword>
<proteinExistence type="predicted"/>
<keyword evidence="1" id="KW-0812">Transmembrane</keyword>
<gene>
    <name evidence="2" type="ORF">A2765_03305</name>
</gene>
<feature type="transmembrane region" description="Helical" evidence="1">
    <location>
        <begin position="73"/>
        <end position="93"/>
    </location>
</feature>
<dbReference type="Proteomes" id="UP000176377">
    <property type="component" value="Unassembled WGS sequence"/>
</dbReference>
<keyword evidence="1" id="KW-1133">Transmembrane helix</keyword>
<comment type="caution">
    <text evidence="2">The sequence shown here is derived from an EMBL/GenBank/DDBJ whole genome shotgun (WGS) entry which is preliminary data.</text>
</comment>
<dbReference type="EMBL" id="MFLA01000031">
    <property type="protein sequence ID" value="OGG58675.1"/>
    <property type="molecule type" value="Genomic_DNA"/>
</dbReference>
<sequence length="94" mass="10649">MITFIADNMWLWLLVSLCSVGFILHVQSGAFKKYGPRLNADLNRGLSRKQAEDALRERLVRDGVANDRTSKTVVRVAMLAFILFVWAVLIRLAT</sequence>
<organism evidence="2 3">
    <name type="scientific">Candidatus Kaiserbacteria bacterium RIFCSPHIGHO2_01_FULL_56_24</name>
    <dbReference type="NCBI Taxonomy" id="1798487"/>
    <lineage>
        <taxon>Bacteria</taxon>
        <taxon>Candidatus Kaiseribacteriota</taxon>
    </lineage>
</organism>
<evidence type="ECO:0000256" key="1">
    <source>
        <dbReference type="SAM" id="Phobius"/>
    </source>
</evidence>
<name>A0A1F6DBA9_9BACT</name>
<dbReference type="AlphaFoldDB" id="A0A1F6DBA9"/>
<evidence type="ECO:0000313" key="3">
    <source>
        <dbReference type="Proteomes" id="UP000176377"/>
    </source>
</evidence>
<accession>A0A1F6DBA9</accession>
<evidence type="ECO:0000313" key="2">
    <source>
        <dbReference type="EMBL" id="OGG58675.1"/>
    </source>
</evidence>